<dbReference type="PANTHER" id="PTHR36442">
    <property type="entry name" value="CYCLIC-DI-AMP PHOSPHODIESTERASE PGPH"/>
    <property type="match status" value="1"/>
</dbReference>
<feature type="non-terminal residue" evidence="3">
    <location>
        <position position="131"/>
    </location>
</feature>
<evidence type="ECO:0000313" key="3">
    <source>
        <dbReference type="EMBL" id="GAH38067.1"/>
    </source>
</evidence>
<protein>
    <recommendedName>
        <fullName evidence="2">HD domain-containing protein</fullName>
    </recommendedName>
</protein>
<dbReference type="InterPro" id="IPR052722">
    <property type="entry name" value="PgpH_phosphodiesterase"/>
</dbReference>
<comment type="caution">
    <text evidence="3">The sequence shown here is derived from an EMBL/GenBank/DDBJ whole genome shotgun (WGS) entry which is preliminary data.</text>
</comment>
<evidence type="ECO:0000259" key="2">
    <source>
        <dbReference type="Pfam" id="PF01966"/>
    </source>
</evidence>
<dbReference type="PANTHER" id="PTHR36442:SF1">
    <property type="entry name" value="CYCLIC-DI-AMP PHOSPHODIESTERASE PGPH"/>
    <property type="match status" value="1"/>
</dbReference>
<organism evidence="3">
    <name type="scientific">marine sediment metagenome</name>
    <dbReference type="NCBI Taxonomy" id="412755"/>
    <lineage>
        <taxon>unclassified sequences</taxon>
        <taxon>metagenomes</taxon>
        <taxon>ecological metagenomes</taxon>
    </lineage>
</organism>
<gene>
    <name evidence="3" type="ORF">S03H2_26002</name>
</gene>
<sequence>GLNSPLATAESIHANPLLAKVSAYYHDIGKIKKPLYFVENQVRGENRHEKLAPSMSSLILISHVKDGVELAKQQRLGKEIIDTIEQHHGTGLISYFYEKAKDQSGKKGGRSSPVKEQDFRYPGPRPQTKEV</sequence>
<accession>X1EZM7</accession>
<dbReference type="EMBL" id="BARU01014902">
    <property type="protein sequence ID" value="GAH38067.1"/>
    <property type="molecule type" value="Genomic_DNA"/>
</dbReference>
<dbReference type="NCBIfam" id="TIGR00277">
    <property type="entry name" value="HDIG"/>
    <property type="match status" value="1"/>
</dbReference>
<proteinExistence type="predicted"/>
<dbReference type="Gene3D" id="1.10.3210.10">
    <property type="entry name" value="Hypothetical protein af1432"/>
    <property type="match status" value="1"/>
</dbReference>
<feature type="non-terminal residue" evidence="3">
    <location>
        <position position="1"/>
    </location>
</feature>
<dbReference type="InterPro" id="IPR006675">
    <property type="entry name" value="HDIG_dom"/>
</dbReference>
<dbReference type="InterPro" id="IPR003607">
    <property type="entry name" value="HD/PDEase_dom"/>
</dbReference>
<dbReference type="AlphaFoldDB" id="X1EZM7"/>
<feature type="domain" description="HD" evidence="2">
    <location>
        <begin position="9"/>
        <end position="103"/>
    </location>
</feature>
<dbReference type="Pfam" id="PF01966">
    <property type="entry name" value="HD"/>
    <property type="match status" value="1"/>
</dbReference>
<dbReference type="SUPFAM" id="SSF109604">
    <property type="entry name" value="HD-domain/PDEase-like"/>
    <property type="match status" value="1"/>
</dbReference>
<name>X1EZM7_9ZZZZ</name>
<evidence type="ECO:0000256" key="1">
    <source>
        <dbReference type="SAM" id="MobiDB-lite"/>
    </source>
</evidence>
<reference evidence="3" key="1">
    <citation type="journal article" date="2014" name="Front. Microbiol.">
        <title>High frequency of phylogenetically diverse reductive dehalogenase-homologous genes in deep subseafloor sedimentary metagenomes.</title>
        <authorList>
            <person name="Kawai M."/>
            <person name="Futagami T."/>
            <person name="Toyoda A."/>
            <person name="Takaki Y."/>
            <person name="Nishi S."/>
            <person name="Hori S."/>
            <person name="Arai W."/>
            <person name="Tsubouchi T."/>
            <person name="Morono Y."/>
            <person name="Uchiyama I."/>
            <person name="Ito T."/>
            <person name="Fujiyama A."/>
            <person name="Inagaki F."/>
            <person name="Takami H."/>
        </authorList>
    </citation>
    <scope>NUCLEOTIDE SEQUENCE</scope>
    <source>
        <strain evidence="3">Expedition CK06-06</strain>
    </source>
</reference>
<feature type="region of interest" description="Disordered" evidence="1">
    <location>
        <begin position="101"/>
        <end position="131"/>
    </location>
</feature>
<dbReference type="InterPro" id="IPR006674">
    <property type="entry name" value="HD_domain"/>
</dbReference>
<dbReference type="CDD" id="cd00077">
    <property type="entry name" value="HDc"/>
    <property type="match status" value="1"/>
</dbReference>